<name>A0A7J6X1M9_THATH</name>
<feature type="non-terminal residue" evidence="2">
    <location>
        <position position="1"/>
    </location>
</feature>
<protein>
    <recommendedName>
        <fullName evidence="1">DUF8039 domain-containing protein</fullName>
    </recommendedName>
</protein>
<evidence type="ECO:0000313" key="2">
    <source>
        <dbReference type="EMBL" id="KAF5202302.1"/>
    </source>
</evidence>
<evidence type="ECO:0000313" key="3">
    <source>
        <dbReference type="Proteomes" id="UP000554482"/>
    </source>
</evidence>
<gene>
    <name evidence="2" type="ORF">FRX31_008111</name>
</gene>
<sequence length="106" mass="11727">MQKCLLCIDSMKNVVAEGYIYSGSQVVHGIPLGQENAKVSIGKVLDENALLPIPFGDYETVQSALCTFAPWLKRFIIVIDKVTSSPTQERNDIVQLFESEEGISNH</sequence>
<accession>A0A7J6X1M9</accession>
<feature type="domain" description="DUF8039" evidence="1">
    <location>
        <begin position="2"/>
        <end position="78"/>
    </location>
</feature>
<reference evidence="2 3" key="1">
    <citation type="submission" date="2020-06" db="EMBL/GenBank/DDBJ databases">
        <title>Transcriptomic and genomic resources for Thalictrum thalictroides and T. hernandezii: Facilitating candidate gene discovery in an emerging model plant lineage.</title>
        <authorList>
            <person name="Arias T."/>
            <person name="Riano-Pachon D.M."/>
            <person name="Di Stilio V.S."/>
        </authorList>
    </citation>
    <scope>NUCLEOTIDE SEQUENCE [LARGE SCALE GENOMIC DNA]</scope>
    <source>
        <strain evidence="3">cv. WT478/WT964</strain>
        <tissue evidence="2">Leaves</tissue>
    </source>
</reference>
<keyword evidence="3" id="KW-1185">Reference proteome</keyword>
<dbReference type="Proteomes" id="UP000554482">
    <property type="component" value="Unassembled WGS sequence"/>
</dbReference>
<dbReference type="OrthoDB" id="1869436at2759"/>
<dbReference type="Pfam" id="PF26133">
    <property type="entry name" value="DUF8039"/>
    <property type="match status" value="1"/>
</dbReference>
<dbReference type="PANTHER" id="PTHR33018:SF34">
    <property type="entry name" value="OS02G0472350 PROTEIN"/>
    <property type="match status" value="1"/>
</dbReference>
<organism evidence="2 3">
    <name type="scientific">Thalictrum thalictroides</name>
    <name type="common">Rue-anemone</name>
    <name type="synonym">Anemone thalictroides</name>
    <dbReference type="NCBI Taxonomy" id="46969"/>
    <lineage>
        <taxon>Eukaryota</taxon>
        <taxon>Viridiplantae</taxon>
        <taxon>Streptophyta</taxon>
        <taxon>Embryophyta</taxon>
        <taxon>Tracheophyta</taxon>
        <taxon>Spermatophyta</taxon>
        <taxon>Magnoliopsida</taxon>
        <taxon>Ranunculales</taxon>
        <taxon>Ranunculaceae</taxon>
        <taxon>Thalictroideae</taxon>
        <taxon>Thalictrum</taxon>
    </lineage>
</organism>
<proteinExistence type="predicted"/>
<dbReference type="AlphaFoldDB" id="A0A7J6X1M9"/>
<evidence type="ECO:0000259" key="1">
    <source>
        <dbReference type="Pfam" id="PF26133"/>
    </source>
</evidence>
<dbReference type="EMBL" id="JABWDY010008300">
    <property type="protein sequence ID" value="KAF5202302.1"/>
    <property type="molecule type" value="Genomic_DNA"/>
</dbReference>
<dbReference type="InterPro" id="IPR058352">
    <property type="entry name" value="DUF8039"/>
</dbReference>
<comment type="caution">
    <text evidence="2">The sequence shown here is derived from an EMBL/GenBank/DDBJ whole genome shotgun (WGS) entry which is preliminary data.</text>
</comment>
<dbReference type="PANTHER" id="PTHR33018">
    <property type="entry name" value="OS10G0338966 PROTEIN-RELATED"/>
    <property type="match status" value="1"/>
</dbReference>